<gene>
    <name evidence="2" type="ORF">G0P99_23920</name>
</gene>
<dbReference type="InterPro" id="IPR002816">
    <property type="entry name" value="TraB/PrgY/GumN_fam"/>
</dbReference>
<protein>
    <submittedName>
        <fullName evidence="2">TraB/GumN family protein</fullName>
    </submittedName>
</protein>
<dbReference type="AlphaFoldDB" id="A0A6B2NV48"/>
<feature type="signal peptide" evidence="1">
    <location>
        <begin position="1"/>
        <end position="23"/>
    </location>
</feature>
<keyword evidence="1" id="KW-0732">Signal</keyword>
<sequence>MRMTSMRFLAVFLFLTMPMAAFAACEGRDLRDDLPNDVRAEMEQAAAATPYPEGNHWVATRGITVLHLIGTLHVNDPRMGPAADRLEPLIERANSVWFELNAADLAAFEREVMSNPKVALITEGPTLIELMSEEGWNRVAQALAERNVPAWMGAKMQPWVLGSVLSLPPCLMRDPEAKRGMDKRLSVLADMHDVPQHSLETGAELLALFTATPIEEQARELEMFSGSLGADADQLATLSEIYFEERHAEFIEFSRRDALARTGLSPESFDPLWESFMLDLVEGRNRNWMRHILDIRDKTAVIAVGAGHLHGESGLLNLLALEGYTLERAAF</sequence>
<organism evidence="2">
    <name type="scientific">Ruegeria sp. PrR005</name>
    <dbReference type="NCBI Taxonomy" id="2706882"/>
    <lineage>
        <taxon>Bacteria</taxon>
        <taxon>Pseudomonadati</taxon>
        <taxon>Pseudomonadota</taxon>
        <taxon>Alphaproteobacteria</taxon>
        <taxon>Rhodobacterales</taxon>
        <taxon>Roseobacteraceae</taxon>
        <taxon>Ruegeria</taxon>
    </lineage>
</organism>
<evidence type="ECO:0000313" key="2">
    <source>
        <dbReference type="EMBL" id="NDW48006.1"/>
    </source>
</evidence>
<dbReference type="PANTHER" id="PTHR40590:SF1">
    <property type="entry name" value="CYTOPLASMIC PROTEIN"/>
    <property type="match status" value="1"/>
</dbReference>
<accession>A0A6B2NV48</accession>
<dbReference type="PROSITE" id="PS51257">
    <property type="entry name" value="PROKAR_LIPOPROTEIN"/>
    <property type="match status" value="1"/>
</dbReference>
<evidence type="ECO:0000256" key="1">
    <source>
        <dbReference type="SAM" id="SignalP"/>
    </source>
</evidence>
<dbReference type="PANTHER" id="PTHR40590">
    <property type="entry name" value="CYTOPLASMIC PROTEIN-RELATED"/>
    <property type="match status" value="1"/>
</dbReference>
<dbReference type="InterPro" id="IPR047111">
    <property type="entry name" value="YbaP-like"/>
</dbReference>
<dbReference type="Pfam" id="PF01963">
    <property type="entry name" value="TraB_PrgY_gumN"/>
    <property type="match status" value="1"/>
</dbReference>
<reference evidence="2" key="1">
    <citation type="submission" date="2020-02" db="EMBL/GenBank/DDBJ databases">
        <title>Delineation of the pyrene-degrading pathway in Roseobacter clade bacteria by genomic analysis.</title>
        <authorList>
            <person name="Zhou H."/>
            <person name="Wang H."/>
        </authorList>
    </citation>
    <scope>NUCLEOTIDE SEQUENCE</scope>
    <source>
        <strain evidence="2">PrR005</strain>
    </source>
</reference>
<dbReference type="CDD" id="cd14789">
    <property type="entry name" value="Tiki"/>
    <property type="match status" value="1"/>
</dbReference>
<name>A0A6B2NV48_9RHOB</name>
<comment type="caution">
    <text evidence="2">The sequence shown here is derived from an EMBL/GenBank/DDBJ whole genome shotgun (WGS) entry which is preliminary data.</text>
</comment>
<dbReference type="EMBL" id="JAAGOX010000057">
    <property type="protein sequence ID" value="NDW48006.1"/>
    <property type="molecule type" value="Genomic_DNA"/>
</dbReference>
<feature type="chain" id="PRO_5025357525" evidence="1">
    <location>
        <begin position="24"/>
        <end position="331"/>
    </location>
</feature>
<proteinExistence type="predicted"/>